<gene>
    <name evidence="4" type="ORF">SCLCIDRAFT_623563</name>
</gene>
<dbReference type="Pfam" id="PF00638">
    <property type="entry name" value="Ran_BP1"/>
    <property type="match status" value="1"/>
</dbReference>
<evidence type="ECO:0000256" key="1">
    <source>
        <dbReference type="ARBA" id="ARBA00004123"/>
    </source>
</evidence>
<keyword evidence="5" id="KW-1185">Reference proteome</keyword>
<organism evidence="4 5">
    <name type="scientific">Scleroderma citrinum Foug A</name>
    <dbReference type="NCBI Taxonomy" id="1036808"/>
    <lineage>
        <taxon>Eukaryota</taxon>
        <taxon>Fungi</taxon>
        <taxon>Dikarya</taxon>
        <taxon>Basidiomycota</taxon>
        <taxon>Agaricomycotina</taxon>
        <taxon>Agaricomycetes</taxon>
        <taxon>Agaricomycetidae</taxon>
        <taxon>Boletales</taxon>
        <taxon>Sclerodermatineae</taxon>
        <taxon>Sclerodermataceae</taxon>
        <taxon>Scleroderma</taxon>
    </lineage>
</organism>
<comment type="subcellular location">
    <subcellularLocation>
        <location evidence="1">Nucleus</location>
    </subcellularLocation>
</comment>
<dbReference type="SMART" id="SM00160">
    <property type="entry name" value="RanBD"/>
    <property type="match status" value="1"/>
</dbReference>
<feature type="domain" description="RanBD1" evidence="3">
    <location>
        <begin position="7"/>
        <end position="90"/>
    </location>
</feature>
<evidence type="ECO:0000313" key="5">
    <source>
        <dbReference type="Proteomes" id="UP000053989"/>
    </source>
</evidence>
<dbReference type="GO" id="GO:0005634">
    <property type="term" value="C:nucleus"/>
    <property type="evidence" value="ECO:0007669"/>
    <property type="project" value="UniProtKB-SubCell"/>
</dbReference>
<protein>
    <recommendedName>
        <fullName evidence="3">RanBD1 domain-containing protein</fullName>
    </recommendedName>
</protein>
<proteinExistence type="predicted"/>
<dbReference type="HOGENOM" id="CLU_2086205_0_0_1"/>
<dbReference type="PANTHER" id="PTHR23138">
    <property type="entry name" value="RAN BINDING PROTEIN"/>
    <property type="match status" value="1"/>
</dbReference>
<dbReference type="InterPro" id="IPR000156">
    <property type="entry name" value="Ran_bind_dom"/>
</dbReference>
<dbReference type="EMBL" id="KN822249">
    <property type="protein sequence ID" value="KIM51610.1"/>
    <property type="molecule type" value="Genomic_DNA"/>
</dbReference>
<dbReference type="InParanoid" id="A0A0C3CSR1"/>
<dbReference type="PROSITE" id="PS50196">
    <property type="entry name" value="RANBD1"/>
    <property type="match status" value="1"/>
</dbReference>
<dbReference type="AlphaFoldDB" id="A0A0C3CSR1"/>
<dbReference type="STRING" id="1036808.A0A0C3CSR1"/>
<keyword evidence="2" id="KW-0539">Nucleus</keyword>
<evidence type="ECO:0000256" key="2">
    <source>
        <dbReference type="ARBA" id="ARBA00023242"/>
    </source>
</evidence>
<dbReference type="Proteomes" id="UP000053989">
    <property type="component" value="Unassembled WGS sequence"/>
</dbReference>
<dbReference type="InterPro" id="IPR011993">
    <property type="entry name" value="PH-like_dom_sf"/>
</dbReference>
<dbReference type="OrthoDB" id="185618at2759"/>
<dbReference type="PANTHER" id="PTHR23138:SF142">
    <property type="entry name" value="RAN-BINDING PROTEIN 3B-RELATED"/>
    <property type="match status" value="1"/>
</dbReference>
<accession>A0A0C3CSR1</accession>
<reference evidence="5" key="2">
    <citation type="submission" date="2015-01" db="EMBL/GenBank/DDBJ databases">
        <title>Evolutionary Origins and Diversification of the Mycorrhizal Mutualists.</title>
        <authorList>
            <consortium name="DOE Joint Genome Institute"/>
            <consortium name="Mycorrhizal Genomics Consortium"/>
            <person name="Kohler A."/>
            <person name="Kuo A."/>
            <person name="Nagy L.G."/>
            <person name="Floudas D."/>
            <person name="Copeland A."/>
            <person name="Barry K.W."/>
            <person name="Cichocki N."/>
            <person name="Veneault-Fourrey C."/>
            <person name="LaButti K."/>
            <person name="Lindquist E.A."/>
            <person name="Lipzen A."/>
            <person name="Lundell T."/>
            <person name="Morin E."/>
            <person name="Murat C."/>
            <person name="Riley R."/>
            <person name="Ohm R."/>
            <person name="Sun H."/>
            <person name="Tunlid A."/>
            <person name="Henrissat B."/>
            <person name="Grigoriev I.V."/>
            <person name="Hibbett D.S."/>
            <person name="Martin F."/>
        </authorList>
    </citation>
    <scope>NUCLEOTIDE SEQUENCE [LARGE SCALE GENOMIC DNA]</scope>
    <source>
        <strain evidence="5">Foug A</strain>
    </source>
</reference>
<dbReference type="SUPFAM" id="SSF50729">
    <property type="entry name" value="PH domain-like"/>
    <property type="match status" value="1"/>
</dbReference>
<dbReference type="InterPro" id="IPR045255">
    <property type="entry name" value="RanBP1-like"/>
</dbReference>
<dbReference type="Gene3D" id="2.30.29.30">
    <property type="entry name" value="Pleckstrin-homology domain (PH domain)/Phosphotyrosine-binding domain (PTB)"/>
    <property type="match status" value="1"/>
</dbReference>
<reference evidence="4 5" key="1">
    <citation type="submission" date="2014-04" db="EMBL/GenBank/DDBJ databases">
        <authorList>
            <consortium name="DOE Joint Genome Institute"/>
            <person name="Kuo A."/>
            <person name="Kohler A."/>
            <person name="Nagy L.G."/>
            <person name="Floudas D."/>
            <person name="Copeland A."/>
            <person name="Barry K.W."/>
            <person name="Cichocki N."/>
            <person name="Veneault-Fourrey C."/>
            <person name="LaButti K."/>
            <person name="Lindquist E.A."/>
            <person name="Lipzen A."/>
            <person name="Lundell T."/>
            <person name="Morin E."/>
            <person name="Murat C."/>
            <person name="Sun H."/>
            <person name="Tunlid A."/>
            <person name="Henrissat B."/>
            <person name="Grigoriev I.V."/>
            <person name="Hibbett D.S."/>
            <person name="Martin F."/>
            <person name="Nordberg H.P."/>
            <person name="Cantor M.N."/>
            <person name="Hua S.X."/>
        </authorList>
    </citation>
    <scope>NUCLEOTIDE SEQUENCE [LARGE SCALE GENOMIC DNA]</scope>
    <source>
        <strain evidence="4 5">Foug A</strain>
    </source>
</reference>
<evidence type="ECO:0000313" key="4">
    <source>
        <dbReference type="EMBL" id="KIM51610.1"/>
    </source>
</evidence>
<evidence type="ECO:0000259" key="3">
    <source>
        <dbReference type="PROSITE" id="PS50196"/>
    </source>
</evidence>
<name>A0A0C3CSR1_9AGAM</name>
<sequence>MRVKKRQINPAYKVDTTTVVLTGEEDEETIHQVLGKLYVLLLPQNKWTERGTGQLRLNVRRFGGGGARLLMRKEAVLTVILDVTLFPGMKCFLAQDPRYIRFNAIEEGVTIHYSLRW</sequence>